<dbReference type="InterPro" id="IPR044911">
    <property type="entry name" value="V-type_ATPase_csu/dsu_dom_3"/>
</dbReference>
<dbReference type="eggNOG" id="COG1527">
    <property type="taxonomic scope" value="Bacteria"/>
</dbReference>
<dbReference type="InterPro" id="IPR036079">
    <property type="entry name" value="ATPase_csu/dsu_sf"/>
</dbReference>
<protein>
    <recommendedName>
        <fullName evidence="6">V-type ATP synthase subunit C</fullName>
    </recommendedName>
</protein>
<dbReference type="SUPFAM" id="SSF103486">
    <property type="entry name" value="V-type ATP synthase subunit C"/>
    <property type="match status" value="1"/>
</dbReference>
<dbReference type="Gene3D" id="1.20.1690.10">
    <property type="entry name" value="V-type ATP synthase subunit C domain"/>
    <property type="match status" value="2"/>
</dbReference>
<accession>R3WJZ0</accession>
<keyword evidence="3" id="KW-0406">Ion transport</keyword>
<dbReference type="InterPro" id="IPR002843">
    <property type="entry name" value="ATPase_V0-cplx_csu/dsu"/>
</dbReference>
<dbReference type="Proteomes" id="UP000013785">
    <property type="component" value="Unassembled WGS sequence"/>
</dbReference>
<comment type="similarity">
    <text evidence="1">Belongs to the V-ATPase V0D/AC39 subunit family.</text>
</comment>
<evidence type="ECO:0000256" key="3">
    <source>
        <dbReference type="ARBA" id="ARBA00023065"/>
    </source>
</evidence>
<dbReference type="AlphaFoldDB" id="R3WJZ0"/>
<dbReference type="OrthoDB" id="1653at2"/>
<evidence type="ECO:0000313" key="4">
    <source>
        <dbReference type="EMBL" id="EOL42220.1"/>
    </source>
</evidence>
<dbReference type="RefSeq" id="WP_010769209.1">
    <property type="nucleotide sequence ID" value="NZ_ASWE01000001.1"/>
</dbReference>
<dbReference type="STRING" id="154621.RV11_GL002137"/>
<dbReference type="PATRIC" id="fig|1158610.3.peg.2551"/>
<name>R3WJZ0_9ENTE</name>
<keyword evidence="2" id="KW-0813">Transport</keyword>
<evidence type="ECO:0008006" key="6">
    <source>
        <dbReference type="Google" id="ProtNLM"/>
    </source>
</evidence>
<organism evidence="4 5">
    <name type="scientific">Enterococcus phoeniculicola ATCC BAA-412</name>
    <dbReference type="NCBI Taxonomy" id="1158610"/>
    <lineage>
        <taxon>Bacteria</taxon>
        <taxon>Bacillati</taxon>
        <taxon>Bacillota</taxon>
        <taxon>Bacilli</taxon>
        <taxon>Lactobacillales</taxon>
        <taxon>Enterococcaceae</taxon>
        <taxon>Enterococcus</taxon>
    </lineage>
</organism>
<dbReference type="HOGENOM" id="CLU_059311_1_0_9"/>
<sequence>MKQASYHTVNPLIRGKELELLSQETIDRLIQAATVEEVGQLLMTTIYREFIYEGFEHDFEKNLAIQRSRLFRWLVEITPQKELVWIYTMRYTFHNLKVFSKALFIGEELDHLFIDDGLYEKEWLKEAISSGTSTRLPALLMDSIHEVNEYLEESTILQGIDVIYDRHFLTAQRQLGEKLNSPELLEEIIAFIDLTNISTVARGIRQNRSTAFMTSVLSSSGSIKKETYLPYSEKPMKEFILFLKDSPYGQIVAPALKEKTIDFVSLEACTENYLTSQYQQAQTEAFGPLPLLAFLHAKEIEAKNLRTIIVGKRGNFSTSMIRERMRQLGL</sequence>
<dbReference type="InterPro" id="IPR035067">
    <property type="entry name" value="V-type_ATPase_csu/dsu"/>
</dbReference>
<evidence type="ECO:0000256" key="2">
    <source>
        <dbReference type="ARBA" id="ARBA00022448"/>
    </source>
</evidence>
<dbReference type="Gene3D" id="1.10.132.50">
    <property type="entry name" value="ATP synthase (C/AC39) subunit, domain 3"/>
    <property type="match status" value="1"/>
</dbReference>
<reference evidence="4 5" key="1">
    <citation type="submission" date="2013-02" db="EMBL/GenBank/DDBJ databases">
        <title>The Genome Sequence of Enterococcus phoeniculicola BAA-412.</title>
        <authorList>
            <consortium name="The Broad Institute Genome Sequencing Platform"/>
            <consortium name="The Broad Institute Genome Sequencing Center for Infectious Disease"/>
            <person name="Earl A.M."/>
            <person name="Gilmore M.S."/>
            <person name="Lebreton F."/>
            <person name="Walker B."/>
            <person name="Young S.K."/>
            <person name="Zeng Q."/>
            <person name="Gargeya S."/>
            <person name="Fitzgerald M."/>
            <person name="Haas B."/>
            <person name="Abouelleil A."/>
            <person name="Alvarado L."/>
            <person name="Arachchi H.M."/>
            <person name="Berlin A.M."/>
            <person name="Chapman S.B."/>
            <person name="Dewar J."/>
            <person name="Goldberg J."/>
            <person name="Griggs A."/>
            <person name="Gujja S."/>
            <person name="Hansen M."/>
            <person name="Howarth C."/>
            <person name="Imamovic A."/>
            <person name="Larimer J."/>
            <person name="McCowan C."/>
            <person name="Murphy C."/>
            <person name="Neiman D."/>
            <person name="Pearson M."/>
            <person name="Priest M."/>
            <person name="Roberts A."/>
            <person name="Saif S."/>
            <person name="Shea T."/>
            <person name="Sisk P."/>
            <person name="Sykes S."/>
            <person name="Wortman J."/>
            <person name="Nusbaum C."/>
            <person name="Birren B."/>
        </authorList>
    </citation>
    <scope>NUCLEOTIDE SEQUENCE [LARGE SCALE GENOMIC DNA]</scope>
    <source>
        <strain evidence="4 5">ATCC BAA-412</strain>
    </source>
</reference>
<evidence type="ECO:0000313" key="5">
    <source>
        <dbReference type="Proteomes" id="UP000013785"/>
    </source>
</evidence>
<dbReference type="Pfam" id="PF01992">
    <property type="entry name" value="vATP-synt_AC39"/>
    <property type="match status" value="1"/>
</dbReference>
<dbReference type="PANTHER" id="PTHR38682:SF1">
    <property type="entry name" value="V-TYPE ATP SYNTHASE SUBUNIT C"/>
    <property type="match status" value="1"/>
</dbReference>
<dbReference type="InterPro" id="IPR050873">
    <property type="entry name" value="V-ATPase_V0D/AC39_subunit"/>
</dbReference>
<proteinExistence type="inferred from homology"/>
<keyword evidence="5" id="KW-1185">Reference proteome</keyword>
<comment type="caution">
    <text evidence="4">The sequence shown here is derived from an EMBL/GenBank/DDBJ whole genome shotgun (WGS) entry which is preliminary data.</text>
</comment>
<dbReference type="PANTHER" id="PTHR38682">
    <property type="entry name" value="V-TYPE ATP SYNTHASE SUBUNIT C"/>
    <property type="match status" value="1"/>
</dbReference>
<gene>
    <name evidence="4" type="ORF">UC3_02571</name>
</gene>
<dbReference type="EMBL" id="AJAT01000017">
    <property type="protein sequence ID" value="EOL42220.1"/>
    <property type="molecule type" value="Genomic_DNA"/>
</dbReference>
<dbReference type="GO" id="GO:0046961">
    <property type="term" value="F:proton-transporting ATPase activity, rotational mechanism"/>
    <property type="evidence" value="ECO:0007669"/>
    <property type="project" value="InterPro"/>
</dbReference>
<evidence type="ECO:0000256" key="1">
    <source>
        <dbReference type="ARBA" id="ARBA00006709"/>
    </source>
</evidence>